<accession>A0A8T0WWP5</accession>
<dbReference type="InterPro" id="IPR029063">
    <property type="entry name" value="SAM-dependent_MTases_sf"/>
</dbReference>
<reference evidence="5" key="1">
    <citation type="submission" date="2020-05" db="EMBL/GenBank/DDBJ databases">
        <title>WGS assembly of Panicum virgatum.</title>
        <authorList>
            <person name="Lovell J.T."/>
            <person name="Jenkins J."/>
            <person name="Shu S."/>
            <person name="Juenger T.E."/>
            <person name="Schmutz J."/>
        </authorList>
    </citation>
    <scope>NUCLEOTIDE SEQUENCE</scope>
    <source>
        <strain evidence="5">AP13</strain>
    </source>
</reference>
<evidence type="ECO:0000313" key="5">
    <source>
        <dbReference type="EMBL" id="KAG2649293.1"/>
    </source>
</evidence>
<comment type="caution">
    <text evidence="5">The sequence shown here is derived from an EMBL/GenBank/DDBJ whole genome shotgun (WGS) entry which is preliminary data.</text>
</comment>
<evidence type="ECO:0000259" key="4">
    <source>
        <dbReference type="Pfam" id="PF00891"/>
    </source>
</evidence>
<dbReference type="CDD" id="cd02440">
    <property type="entry name" value="AdoMet_MTases"/>
    <property type="match status" value="1"/>
</dbReference>
<dbReference type="EMBL" id="CM029038">
    <property type="protein sequence ID" value="KAG2649293.1"/>
    <property type="molecule type" value="Genomic_DNA"/>
</dbReference>
<dbReference type="SUPFAM" id="SSF53335">
    <property type="entry name" value="S-adenosyl-L-methionine-dependent methyltransferases"/>
    <property type="match status" value="1"/>
</dbReference>
<protein>
    <recommendedName>
        <fullName evidence="4">O-methyltransferase C-terminal domain-containing protein</fullName>
    </recommendedName>
</protein>
<keyword evidence="2" id="KW-0808">Transferase</keyword>
<dbReference type="PANTHER" id="PTHR11746">
    <property type="entry name" value="O-METHYLTRANSFERASE"/>
    <property type="match status" value="1"/>
</dbReference>
<dbReference type="Pfam" id="PF00891">
    <property type="entry name" value="Methyltransf_2"/>
    <property type="match status" value="1"/>
</dbReference>
<dbReference type="InterPro" id="IPR001077">
    <property type="entry name" value="COMT_C"/>
</dbReference>
<dbReference type="Gene3D" id="3.40.50.150">
    <property type="entry name" value="Vaccinia Virus protein VP39"/>
    <property type="match status" value="1"/>
</dbReference>
<gene>
    <name evidence="5" type="ORF">PVAP13_1NG095900</name>
</gene>
<keyword evidence="3" id="KW-0949">S-adenosyl-L-methionine</keyword>
<keyword evidence="6" id="KW-1185">Reference proteome</keyword>
<dbReference type="AlphaFoldDB" id="A0A8T0WWP5"/>
<dbReference type="PROSITE" id="PS51683">
    <property type="entry name" value="SAM_OMT_II"/>
    <property type="match status" value="1"/>
</dbReference>
<evidence type="ECO:0000256" key="3">
    <source>
        <dbReference type="ARBA" id="ARBA00022691"/>
    </source>
</evidence>
<evidence type="ECO:0000313" key="6">
    <source>
        <dbReference type="Proteomes" id="UP000823388"/>
    </source>
</evidence>
<evidence type="ECO:0000256" key="1">
    <source>
        <dbReference type="ARBA" id="ARBA00022603"/>
    </source>
</evidence>
<evidence type="ECO:0000256" key="2">
    <source>
        <dbReference type="ARBA" id="ARBA00022679"/>
    </source>
</evidence>
<dbReference type="GO" id="GO:0032259">
    <property type="term" value="P:methylation"/>
    <property type="evidence" value="ECO:0007669"/>
    <property type="project" value="UniProtKB-KW"/>
</dbReference>
<proteinExistence type="predicted"/>
<name>A0A8T0WWP5_PANVG</name>
<organism evidence="5 6">
    <name type="scientific">Panicum virgatum</name>
    <name type="common">Blackwell switchgrass</name>
    <dbReference type="NCBI Taxonomy" id="38727"/>
    <lineage>
        <taxon>Eukaryota</taxon>
        <taxon>Viridiplantae</taxon>
        <taxon>Streptophyta</taxon>
        <taxon>Embryophyta</taxon>
        <taxon>Tracheophyta</taxon>
        <taxon>Spermatophyta</taxon>
        <taxon>Magnoliopsida</taxon>
        <taxon>Liliopsida</taxon>
        <taxon>Poales</taxon>
        <taxon>Poaceae</taxon>
        <taxon>PACMAD clade</taxon>
        <taxon>Panicoideae</taxon>
        <taxon>Panicodae</taxon>
        <taxon>Paniceae</taxon>
        <taxon>Panicinae</taxon>
        <taxon>Panicum</taxon>
        <taxon>Panicum sect. Hiantes</taxon>
    </lineage>
</organism>
<dbReference type="Proteomes" id="UP000823388">
    <property type="component" value="Chromosome 1N"/>
</dbReference>
<dbReference type="InterPro" id="IPR016461">
    <property type="entry name" value="COMT-like"/>
</dbReference>
<dbReference type="GO" id="GO:0008171">
    <property type="term" value="F:O-methyltransferase activity"/>
    <property type="evidence" value="ECO:0007669"/>
    <property type="project" value="InterPro"/>
</dbReference>
<feature type="domain" description="O-methyltransferase C-terminal" evidence="4">
    <location>
        <begin position="75"/>
        <end position="249"/>
    </location>
</feature>
<keyword evidence="1" id="KW-0489">Methyltransferase</keyword>
<sequence length="251" mass="26643">MKLLVVSGMFREDEAGVYCLTPVPRLLVEEEGVGGSQSQTCLSQFTVAATSPFHFQASQRLPEWLKGEDDDAAAAAAAKTPFAMAHGAGFFAYTARDLEFGALFNESMGANSRFVAEIFVRECGEVLAGVASLVDAGGGDGTTAKAIAKAFPHVRCKVLELPQVAANMPADGMVEFVAGDMMEFIPPADVALSKSVLHNWSDEDCVRILKRSKEAISTRGPNGKVMIIDAVAGSSASNKQTSEAQLLRMYA</sequence>